<evidence type="ECO:0000313" key="6">
    <source>
        <dbReference type="EMBL" id="ACB60328.1"/>
    </source>
</evidence>
<reference evidence="6 7" key="1">
    <citation type="journal article" date="2006" name="Extremophiles">
        <title>Characterization of Exiguobacterium isolates from the Siberian permafrost. Description of Exiguobacterium sibiricum sp. nov.</title>
        <authorList>
            <person name="Rodrigues D.F."/>
            <person name="Goris J."/>
            <person name="Vishnivetskaya T."/>
            <person name="Gilichinsky D."/>
            <person name="Thomashow M.F."/>
            <person name="Tiedje J.M."/>
        </authorList>
    </citation>
    <scope>NUCLEOTIDE SEQUENCE [LARGE SCALE GENOMIC DNA]</scope>
    <source>
        <strain evidence="7">DSM 17290 / CIP 109462 / JCM 13490 / 255-15</strain>
    </source>
</reference>
<organism evidence="6 7">
    <name type="scientific">Exiguobacterium sibiricum (strain DSM 17290 / CCUG 55495 / CIP 109462 / JCM 13490 / 255-15)</name>
    <dbReference type="NCBI Taxonomy" id="262543"/>
    <lineage>
        <taxon>Bacteria</taxon>
        <taxon>Bacillati</taxon>
        <taxon>Bacillota</taxon>
        <taxon>Bacilli</taxon>
        <taxon>Bacillales</taxon>
        <taxon>Bacillales Family XII. Incertae Sedis</taxon>
        <taxon>Exiguobacterium</taxon>
    </lineage>
</organism>
<accession>B1YL96</accession>
<dbReference type="PROSITE" id="PS50893">
    <property type="entry name" value="ABC_TRANSPORTER_2"/>
    <property type="match status" value="1"/>
</dbReference>
<feature type="domain" description="ABC transporter" evidence="5">
    <location>
        <begin position="10"/>
        <end position="245"/>
    </location>
</feature>
<dbReference type="KEGG" id="esi:Exig_0848"/>
<keyword evidence="7" id="KW-1185">Reference proteome</keyword>
<comment type="similarity">
    <text evidence="1">Belongs to the ABC transporter superfamily.</text>
</comment>
<protein>
    <submittedName>
        <fullName evidence="6">ABC transporter related</fullName>
    </submittedName>
</protein>
<reference evidence="6 7" key="2">
    <citation type="journal article" date="2008" name="BMC Genomics">
        <title>Architecture of thermal adaptation in an Exiguobacterium sibiricum strain isolated from 3 million year old permafrost: a genome and transcriptome approach.</title>
        <authorList>
            <person name="Rodrigues D.F."/>
            <person name="Ivanova N."/>
            <person name="He Z."/>
            <person name="Huebner M."/>
            <person name="Zhou J."/>
            <person name="Tiedje J.M."/>
        </authorList>
    </citation>
    <scope>NUCLEOTIDE SEQUENCE [LARGE SCALE GENOMIC DNA]</scope>
    <source>
        <strain evidence="7">DSM 17290 / CIP 109462 / JCM 13490 / 255-15</strain>
    </source>
</reference>
<dbReference type="InterPro" id="IPR050153">
    <property type="entry name" value="Metal_Ion_Import_ABC"/>
</dbReference>
<dbReference type="SUPFAM" id="SSF52540">
    <property type="entry name" value="P-loop containing nucleoside triphosphate hydrolases"/>
    <property type="match status" value="1"/>
</dbReference>
<dbReference type="GO" id="GO:0016887">
    <property type="term" value="F:ATP hydrolysis activity"/>
    <property type="evidence" value="ECO:0007669"/>
    <property type="project" value="InterPro"/>
</dbReference>
<dbReference type="Pfam" id="PF00005">
    <property type="entry name" value="ABC_tran"/>
    <property type="match status" value="1"/>
</dbReference>
<keyword evidence="3" id="KW-0547">Nucleotide-binding</keyword>
<dbReference type="SMR" id="B1YL96"/>
<name>B1YL96_EXIS2</name>
<sequence>MTEPITEPIIEIKQLTYDYPDRRVLNEVTFNVQQGQFLAIVGENGSGKSTLIKCMLGLLKPKGTIRLFGQDQAAFSDWWRISYVSQKAASFNSGFPVTVAEVVEMGLYAKKGLFRRVTKQDRQKVRTALETVGMWDRRDSKVGDLSGGQQQRVFIARALVNDPDLMILDEPTVGVDQRYVKEFYEILEELRRDNKRTFVLVTHDIHFVSKLVTDVIHLVDGRLGCNCGIKEYWELDEQTIRSLYPVPGRVLIHEGEVVQ</sequence>
<evidence type="ECO:0000259" key="5">
    <source>
        <dbReference type="PROSITE" id="PS50893"/>
    </source>
</evidence>
<evidence type="ECO:0000256" key="3">
    <source>
        <dbReference type="ARBA" id="ARBA00022741"/>
    </source>
</evidence>
<dbReference type="HOGENOM" id="CLU_000604_1_11_9"/>
<dbReference type="InterPro" id="IPR017871">
    <property type="entry name" value="ABC_transporter-like_CS"/>
</dbReference>
<evidence type="ECO:0000256" key="1">
    <source>
        <dbReference type="ARBA" id="ARBA00005417"/>
    </source>
</evidence>
<proteinExistence type="inferred from homology"/>
<evidence type="ECO:0000313" key="7">
    <source>
        <dbReference type="Proteomes" id="UP000001681"/>
    </source>
</evidence>
<dbReference type="FunFam" id="3.40.50.300:FF:000134">
    <property type="entry name" value="Iron-enterobactin ABC transporter ATP-binding protein"/>
    <property type="match status" value="1"/>
</dbReference>
<dbReference type="PANTHER" id="PTHR42734:SF17">
    <property type="entry name" value="METAL TRANSPORT SYSTEM ATP-BINDING PROTEIN TM_0124-RELATED"/>
    <property type="match status" value="1"/>
</dbReference>
<dbReference type="GO" id="GO:0005524">
    <property type="term" value="F:ATP binding"/>
    <property type="evidence" value="ECO:0007669"/>
    <property type="project" value="UniProtKB-KW"/>
</dbReference>
<keyword evidence="2" id="KW-0813">Transport</keyword>
<dbReference type="RefSeq" id="WP_012369752.1">
    <property type="nucleotide sequence ID" value="NC_010556.1"/>
</dbReference>
<dbReference type="SMART" id="SM00382">
    <property type="entry name" value="AAA"/>
    <property type="match status" value="1"/>
</dbReference>
<dbReference type="AlphaFoldDB" id="B1YL96"/>
<reference evidence="7" key="3">
    <citation type="submission" date="2008-04" db="EMBL/GenBank/DDBJ databases">
        <title>Complete sequence of chromosome of Exiguobacterium sibiricum 255-15.</title>
        <authorList>
            <consortium name="US DOE Joint Genome Institute"/>
            <person name="Copeland A."/>
            <person name="Lucas S."/>
            <person name="Lapidus A."/>
            <person name="Glavina del Rio T."/>
            <person name="Dalin E."/>
            <person name="Tice H."/>
            <person name="Bruce D."/>
            <person name="Goodwin L."/>
            <person name="Pitluck S."/>
            <person name="Kiss H."/>
            <person name="Chertkov O."/>
            <person name="Monk C."/>
            <person name="Brettin T."/>
            <person name="Detter J.C."/>
            <person name="Han C."/>
            <person name="Kuske C.R."/>
            <person name="Schmutz J."/>
            <person name="Larimer F."/>
            <person name="Land M."/>
            <person name="Hauser L."/>
            <person name="Kyrpides N."/>
            <person name="Mikhailova N."/>
            <person name="Vishnivetskaya T."/>
            <person name="Rodrigues D.F."/>
            <person name="Gilichinsky D."/>
            <person name="Tiedje J."/>
            <person name="Richardson P."/>
        </authorList>
    </citation>
    <scope>NUCLEOTIDE SEQUENCE [LARGE SCALE GENOMIC DNA]</scope>
    <source>
        <strain evidence="7">DSM 17290 / CIP 109462 / JCM 13490 / 255-15</strain>
    </source>
</reference>
<dbReference type="InterPro" id="IPR003593">
    <property type="entry name" value="AAA+_ATPase"/>
</dbReference>
<evidence type="ECO:0000256" key="4">
    <source>
        <dbReference type="ARBA" id="ARBA00022840"/>
    </source>
</evidence>
<dbReference type="InterPro" id="IPR003439">
    <property type="entry name" value="ABC_transporter-like_ATP-bd"/>
</dbReference>
<dbReference type="PANTHER" id="PTHR42734">
    <property type="entry name" value="METAL TRANSPORT SYSTEM ATP-BINDING PROTEIN TM_0124-RELATED"/>
    <property type="match status" value="1"/>
</dbReference>
<gene>
    <name evidence="6" type="ordered locus">Exig_0848</name>
</gene>
<dbReference type="eggNOG" id="COG1121">
    <property type="taxonomic scope" value="Bacteria"/>
</dbReference>
<dbReference type="CDD" id="cd03235">
    <property type="entry name" value="ABC_Metallic_Cations"/>
    <property type="match status" value="1"/>
</dbReference>
<dbReference type="Gene3D" id="3.40.50.300">
    <property type="entry name" value="P-loop containing nucleotide triphosphate hydrolases"/>
    <property type="match status" value="1"/>
</dbReference>
<dbReference type="STRING" id="262543.Exig_0848"/>
<dbReference type="PROSITE" id="PS00211">
    <property type="entry name" value="ABC_TRANSPORTER_1"/>
    <property type="match status" value="1"/>
</dbReference>
<dbReference type="InterPro" id="IPR027417">
    <property type="entry name" value="P-loop_NTPase"/>
</dbReference>
<dbReference type="Proteomes" id="UP000001681">
    <property type="component" value="Chromosome"/>
</dbReference>
<evidence type="ECO:0000256" key="2">
    <source>
        <dbReference type="ARBA" id="ARBA00022448"/>
    </source>
</evidence>
<dbReference type="EMBL" id="CP001022">
    <property type="protein sequence ID" value="ACB60328.1"/>
    <property type="molecule type" value="Genomic_DNA"/>
</dbReference>
<keyword evidence="4" id="KW-0067">ATP-binding</keyword>